<evidence type="ECO:0000259" key="1">
    <source>
        <dbReference type="Pfam" id="PF12680"/>
    </source>
</evidence>
<organism evidence="2 3">
    <name type="scientific">Rhodococcus opacus</name>
    <name type="common">Nocardia opaca</name>
    <dbReference type="NCBI Taxonomy" id="37919"/>
    <lineage>
        <taxon>Bacteria</taxon>
        <taxon>Bacillati</taxon>
        <taxon>Actinomycetota</taxon>
        <taxon>Actinomycetes</taxon>
        <taxon>Mycobacteriales</taxon>
        <taxon>Nocardiaceae</taxon>
        <taxon>Rhodococcus</taxon>
    </lineage>
</organism>
<protein>
    <submittedName>
        <fullName evidence="2">Limonene-1,2-epoxide hydrolase</fullName>
    </submittedName>
</protein>
<dbReference type="SUPFAM" id="SSF54427">
    <property type="entry name" value="NTF2-like"/>
    <property type="match status" value="1"/>
</dbReference>
<dbReference type="Proteomes" id="UP000239290">
    <property type="component" value="Unassembled WGS sequence"/>
</dbReference>
<evidence type="ECO:0000313" key="2">
    <source>
        <dbReference type="EMBL" id="PQP21936.1"/>
    </source>
</evidence>
<feature type="domain" description="SnoaL-like" evidence="1">
    <location>
        <begin position="16"/>
        <end position="124"/>
    </location>
</feature>
<evidence type="ECO:0000313" key="3">
    <source>
        <dbReference type="Proteomes" id="UP000239290"/>
    </source>
</evidence>
<name>A0A2S8J4F4_RHOOP</name>
<dbReference type="PANTHER" id="PTHR41252">
    <property type="entry name" value="BLR2505 PROTEIN"/>
    <property type="match status" value="1"/>
</dbReference>
<dbReference type="Pfam" id="PF12680">
    <property type="entry name" value="SnoaL_2"/>
    <property type="match status" value="1"/>
</dbReference>
<dbReference type="InterPro" id="IPR032710">
    <property type="entry name" value="NTF2-like_dom_sf"/>
</dbReference>
<reference evidence="3" key="1">
    <citation type="submission" date="2018-02" db="EMBL/GenBank/DDBJ databases">
        <title>Draft genome sequencing of Rhodococcus opacus KU647198.</title>
        <authorList>
            <person name="Zheng B.-X."/>
        </authorList>
    </citation>
    <scope>NUCLEOTIDE SEQUENCE [LARGE SCALE GENOMIC DNA]</scope>
    <source>
        <strain evidence="3">04-OD7</strain>
    </source>
</reference>
<dbReference type="AlphaFoldDB" id="A0A2S8J4F4"/>
<dbReference type="Gene3D" id="3.10.450.50">
    <property type="match status" value="1"/>
</dbReference>
<sequence length="144" mass="15489">MTPVPVESESANEELARRFLAAMGRLDVPALSDLLAEDATWWLAGDLPVSGFYDGKPAVIGDFLWSAAALFELGSLGFELHHLVSAADTVVAEYVGTGRGMISGTPYRNTYCTVFGCRDSKISSVREYLDTAHVGEVLYQPGNA</sequence>
<accession>A0A2S8J4F4</accession>
<proteinExistence type="predicted"/>
<keyword evidence="2" id="KW-0378">Hydrolase</keyword>
<gene>
    <name evidence="2" type="ORF">C5613_24665</name>
</gene>
<dbReference type="InterPro" id="IPR037401">
    <property type="entry name" value="SnoaL-like"/>
</dbReference>
<dbReference type="EMBL" id="PUIO01000033">
    <property type="protein sequence ID" value="PQP21936.1"/>
    <property type="molecule type" value="Genomic_DNA"/>
</dbReference>
<dbReference type="GO" id="GO:0016787">
    <property type="term" value="F:hydrolase activity"/>
    <property type="evidence" value="ECO:0007669"/>
    <property type="project" value="UniProtKB-KW"/>
</dbReference>
<dbReference type="PANTHER" id="PTHR41252:SF1">
    <property type="entry name" value="BLR2505 PROTEIN"/>
    <property type="match status" value="1"/>
</dbReference>
<comment type="caution">
    <text evidence="2">The sequence shown here is derived from an EMBL/GenBank/DDBJ whole genome shotgun (WGS) entry which is preliminary data.</text>
</comment>